<protein>
    <recommendedName>
        <fullName evidence="4">Hydrophobin</fullName>
    </recommendedName>
</protein>
<evidence type="ECO:0000313" key="3">
    <source>
        <dbReference type="Proteomes" id="UP000070501"/>
    </source>
</evidence>
<reference evidence="3" key="1">
    <citation type="submission" date="2016-02" db="EMBL/GenBank/DDBJ databases">
        <title>Draft genome sequence of Microdochium bolleyi, a fungal endophyte of beachgrass.</title>
        <authorList>
            <consortium name="DOE Joint Genome Institute"/>
            <person name="David A.S."/>
            <person name="May G."/>
            <person name="Haridas S."/>
            <person name="Lim J."/>
            <person name="Wang M."/>
            <person name="Labutti K."/>
            <person name="Lipzen A."/>
            <person name="Barry K."/>
            <person name="Grigoriev I.V."/>
        </authorList>
    </citation>
    <scope>NUCLEOTIDE SEQUENCE [LARGE SCALE GENOMIC DNA]</scope>
    <source>
        <strain evidence="3">J235TASD1</strain>
    </source>
</reference>
<sequence>MLSQLTLPSLLLATSLLSGFHGTDSSILALASPTPDPHPEPGLLGDLVDGVVGGVGGVVGGVVKLVGQLPLNSPPPDILWTPNPSPQCAAVNGGELTCCQATLAGDLPLVVFLASTYGYTLNPNNVNGIYCGQFPVTSCPGVKLCCQVTALNPLLSLYCQDPPL</sequence>
<dbReference type="EMBL" id="KQ964253">
    <property type="protein sequence ID" value="KXJ90274.1"/>
    <property type="molecule type" value="Genomic_DNA"/>
</dbReference>
<keyword evidence="3" id="KW-1185">Reference proteome</keyword>
<dbReference type="OrthoDB" id="5189319at2759"/>
<feature type="signal peptide" evidence="1">
    <location>
        <begin position="1"/>
        <end position="25"/>
    </location>
</feature>
<organism evidence="2 3">
    <name type="scientific">Microdochium bolleyi</name>
    <dbReference type="NCBI Taxonomy" id="196109"/>
    <lineage>
        <taxon>Eukaryota</taxon>
        <taxon>Fungi</taxon>
        <taxon>Dikarya</taxon>
        <taxon>Ascomycota</taxon>
        <taxon>Pezizomycotina</taxon>
        <taxon>Sordariomycetes</taxon>
        <taxon>Xylariomycetidae</taxon>
        <taxon>Xylariales</taxon>
        <taxon>Microdochiaceae</taxon>
        <taxon>Microdochium</taxon>
    </lineage>
</organism>
<evidence type="ECO:0000256" key="1">
    <source>
        <dbReference type="SAM" id="SignalP"/>
    </source>
</evidence>
<name>A0A136IZN9_9PEZI</name>
<dbReference type="AlphaFoldDB" id="A0A136IZN9"/>
<feature type="chain" id="PRO_5007293308" description="Hydrophobin" evidence="1">
    <location>
        <begin position="26"/>
        <end position="164"/>
    </location>
</feature>
<evidence type="ECO:0000313" key="2">
    <source>
        <dbReference type="EMBL" id="KXJ90274.1"/>
    </source>
</evidence>
<gene>
    <name evidence="2" type="ORF">Micbo1qcDRAFT_196403</name>
</gene>
<dbReference type="InParanoid" id="A0A136IZN9"/>
<evidence type="ECO:0008006" key="4">
    <source>
        <dbReference type="Google" id="ProtNLM"/>
    </source>
</evidence>
<accession>A0A136IZN9</accession>
<keyword evidence="1" id="KW-0732">Signal</keyword>
<proteinExistence type="predicted"/>
<dbReference type="Proteomes" id="UP000070501">
    <property type="component" value="Unassembled WGS sequence"/>
</dbReference>